<dbReference type="Gene3D" id="3.40.50.1110">
    <property type="entry name" value="SGNH hydrolase"/>
    <property type="match status" value="1"/>
</dbReference>
<reference evidence="2 3" key="1">
    <citation type="submission" date="2017-03" db="EMBL/GenBank/DDBJ databases">
        <authorList>
            <person name="Afonso C.L."/>
            <person name="Miller P.J."/>
            <person name="Scott M.A."/>
            <person name="Spackman E."/>
            <person name="Goraichik I."/>
            <person name="Dimitrov K.M."/>
            <person name="Suarez D.L."/>
            <person name="Swayne D.E."/>
        </authorList>
    </citation>
    <scope>NUCLEOTIDE SEQUENCE [LARGE SCALE GENOMIC DNA]</scope>
    <source>
        <strain evidence="2 3">CECT 8397</strain>
    </source>
</reference>
<organism evidence="2 3">
    <name type="scientific">Pseudooctadecabacter jejudonensis</name>
    <dbReference type="NCBI Taxonomy" id="1391910"/>
    <lineage>
        <taxon>Bacteria</taxon>
        <taxon>Pseudomonadati</taxon>
        <taxon>Pseudomonadota</taxon>
        <taxon>Alphaproteobacteria</taxon>
        <taxon>Rhodobacterales</taxon>
        <taxon>Paracoccaceae</taxon>
        <taxon>Pseudooctadecabacter</taxon>
    </lineage>
</organism>
<name>A0A1Y5SQG7_9RHOB</name>
<dbReference type="SUPFAM" id="SSF52266">
    <property type="entry name" value="SGNH hydrolase"/>
    <property type="match status" value="1"/>
</dbReference>
<dbReference type="AlphaFoldDB" id="A0A1Y5SQG7"/>
<proteinExistence type="predicted"/>
<dbReference type="Pfam" id="PF13472">
    <property type="entry name" value="Lipase_GDSL_2"/>
    <property type="match status" value="1"/>
</dbReference>
<evidence type="ECO:0000313" key="2">
    <source>
        <dbReference type="EMBL" id="SLN43017.1"/>
    </source>
</evidence>
<protein>
    <recommendedName>
        <fullName evidence="1">SGNH hydrolase-type esterase domain-containing protein</fullName>
    </recommendedName>
</protein>
<feature type="domain" description="SGNH hydrolase-type esterase" evidence="1">
    <location>
        <begin position="67"/>
        <end position="233"/>
    </location>
</feature>
<dbReference type="CDD" id="cd01836">
    <property type="entry name" value="FeeA_FeeB_like"/>
    <property type="match status" value="1"/>
</dbReference>
<evidence type="ECO:0000313" key="3">
    <source>
        <dbReference type="Proteomes" id="UP000193623"/>
    </source>
</evidence>
<dbReference type="InterPro" id="IPR013830">
    <property type="entry name" value="SGNH_hydro"/>
</dbReference>
<dbReference type="InterPro" id="IPR036514">
    <property type="entry name" value="SGNH_hydro_sf"/>
</dbReference>
<accession>A0A1Y5SQG7</accession>
<sequence length="252" mass="27483">MSDSHAFPSVHPAPLAASSALLHRLCFYPVLLTQGPYVKFRTPRLPEPVGPREGTVGNGPDLRVLIVGDSSTAGVGVATQDNALSGHLIREMTPRARLHWQLVAKCGNTTPMASRQLRRSGAGRADVAITGLGVNDITSGTPLRQWLRQTDTLIDQLRDTHGARHVYVTGVPPLWQFPRLTGPLRWVLGHQAERFDRALRDHLAVRGDASYVTLDLTLGPDNMAADGYHPRGSVYAEWARMLSARLAIDLGL</sequence>
<dbReference type="GO" id="GO:0016788">
    <property type="term" value="F:hydrolase activity, acting on ester bonds"/>
    <property type="evidence" value="ECO:0007669"/>
    <property type="project" value="UniProtKB-ARBA"/>
</dbReference>
<dbReference type="EMBL" id="FWFT01000003">
    <property type="protein sequence ID" value="SLN43017.1"/>
    <property type="molecule type" value="Genomic_DNA"/>
</dbReference>
<keyword evidence="3" id="KW-1185">Reference proteome</keyword>
<dbReference type="Proteomes" id="UP000193623">
    <property type="component" value="Unassembled WGS sequence"/>
</dbReference>
<dbReference type="OrthoDB" id="9804395at2"/>
<dbReference type="RefSeq" id="WP_085864604.1">
    <property type="nucleotide sequence ID" value="NZ_FWFT01000003.1"/>
</dbReference>
<gene>
    <name evidence="2" type="ORF">PSJ8397_02193</name>
</gene>
<evidence type="ECO:0000259" key="1">
    <source>
        <dbReference type="Pfam" id="PF13472"/>
    </source>
</evidence>